<dbReference type="Proteomes" id="UP001354989">
    <property type="component" value="Chromosome"/>
</dbReference>
<organism evidence="2 3">
    <name type="scientific">Persicobacter psychrovividus</name>
    <dbReference type="NCBI Taxonomy" id="387638"/>
    <lineage>
        <taxon>Bacteria</taxon>
        <taxon>Pseudomonadati</taxon>
        <taxon>Bacteroidota</taxon>
        <taxon>Cytophagia</taxon>
        <taxon>Cytophagales</taxon>
        <taxon>Persicobacteraceae</taxon>
        <taxon>Persicobacter</taxon>
    </lineage>
</organism>
<keyword evidence="3" id="KW-1185">Reference proteome</keyword>
<feature type="transmembrane region" description="Helical" evidence="1">
    <location>
        <begin position="154"/>
        <end position="171"/>
    </location>
</feature>
<dbReference type="EMBL" id="AP025292">
    <property type="protein sequence ID" value="BDC99986.1"/>
    <property type="molecule type" value="Genomic_DNA"/>
</dbReference>
<accession>A0ABN6LEW4</accession>
<keyword evidence="1" id="KW-0812">Transmembrane</keyword>
<gene>
    <name evidence="2" type="ORF">PEPS_22670</name>
</gene>
<keyword evidence="1" id="KW-0472">Membrane</keyword>
<reference evidence="2 3" key="1">
    <citation type="submission" date="2021-12" db="EMBL/GenBank/DDBJ databases">
        <title>Genome sequencing of bacteria with rrn-lacking chromosome and rrn-plasmid.</title>
        <authorList>
            <person name="Anda M."/>
            <person name="Iwasaki W."/>
        </authorList>
    </citation>
    <scope>NUCLEOTIDE SEQUENCE [LARGE SCALE GENOMIC DNA]</scope>
    <source>
        <strain evidence="2 3">NBRC 101262</strain>
    </source>
</reference>
<evidence type="ECO:0000313" key="3">
    <source>
        <dbReference type="Proteomes" id="UP001354989"/>
    </source>
</evidence>
<feature type="transmembrane region" description="Helical" evidence="1">
    <location>
        <begin position="128"/>
        <end position="147"/>
    </location>
</feature>
<evidence type="ECO:0000313" key="2">
    <source>
        <dbReference type="EMBL" id="BDC99986.1"/>
    </source>
</evidence>
<keyword evidence="1" id="KW-1133">Transmembrane helix</keyword>
<protein>
    <recommendedName>
        <fullName evidence="4">SH3 domain-containing protein</fullName>
    </recommendedName>
</protein>
<name>A0ABN6LEW4_9BACT</name>
<dbReference type="RefSeq" id="WP_332922942.1">
    <property type="nucleotide sequence ID" value="NZ_AP025292.1"/>
</dbReference>
<evidence type="ECO:0000256" key="1">
    <source>
        <dbReference type="SAM" id="Phobius"/>
    </source>
</evidence>
<evidence type="ECO:0008006" key="4">
    <source>
        <dbReference type="Google" id="ProtNLM"/>
    </source>
</evidence>
<sequence length="240" mass="27466">MKKIILFLTVFFGVFSQSFGKQSDNEQLAKADSLFAQKHYTESFELYQELVFDKQLVSNSMLLKMAFIKEGMKDYGATMYFLNKYYDRTLDQGVLKKMDTLAKNAQLQGYEFGDRAYFSNLYQQYYDLFNVLIFLILSLLLAGFLYYNNKSVTAKWSFVAASWALILFWGLELNIKVDGHRAIVSFPKTAMLDAPSAGGDVVGMIGAGHRVEVVGHQDVWTKILWEGKAVYVKDHNLQLL</sequence>
<proteinExistence type="predicted"/>